<organism evidence="2 3">
    <name type="scientific">Marasmiellus scandens</name>
    <dbReference type="NCBI Taxonomy" id="2682957"/>
    <lineage>
        <taxon>Eukaryota</taxon>
        <taxon>Fungi</taxon>
        <taxon>Dikarya</taxon>
        <taxon>Basidiomycota</taxon>
        <taxon>Agaricomycotina</taxon>
        <taxon>Agaricomycetes</taxon>
        <taxon>Agaricomycetidae</taxon>
        <taxon>Agaricales</taxon>
        <taxon>Marasmiineae</taxon>
        <taxon>Omphalotaceae</taxon>
        <taxon>Marasmiellus</taxon>
    </lineage>
</organism>
<proteinExistence type="predicted"/>
<evidence type="ECO:0000256" key="1">
    <source>
        <dbReference type="SAM" id="MobiDB-lite"/>
    </source>
</evidence>
<sequence length="61" mass="7174">MLGYCPGPQRQQRKEAYGPTLQKGDLTNEELGQVWSDHIAENDYDARDVIAEWWHMWGRLL</sequence>
<evidence type="ECO:0000313" key="2">
    <source>
        <dbReference type="EMBL" id="KAK7442940.1"/>
    </source>
</evidence>
<reference evidence="2 3" key="1">
    <citation type="submission" date="2024-01" db="EMBL/GenBank/DDBJ databases">
        <title>A draft genome for the cacao thread blight pathogen Marasmiellus scandens.</title>
        <authorList>
            <person name="Baruah I.K."/>
            <person name="Leung J."/>
            <person name="Bukari Y."/>
            <person name="Amoako-Attah I."/>
            <person name="Meinhardt L.W."/>
            <person name="Bailey B.A."/>
            <person name="Cohen S.P."/>
        </authorList>
    </citation>
    <scope>NUCLEOTIDE SEQUENCE [LARGE SCALE GENOMIC DNA]</scope>
    <source>
        <strain evidence="2 3">GH-19</strain>
    </source>
</reference>
<dbReference type="EMBL" id="JBANRG010000056">
    <property type="protein sequence ID" value="KAK7442940.1"/>
    <property type="molecule type" value="Genomic_DNA"/>
</dbReference>
<accession>A0ABR1IW90</accession>
<gene>
    <name evidence="2" type="ORF">VKT23_015884</name>
</gene>
<keyword evidence="3" id="KW-1185">Reference proteome</keyword>
<evidence type="ECO:0000313" key="3">
    <source>
        <dbReference type="Proteomes" id="UP001498398"/>
    </source>
</evidence>
<protein>
    <submittedName>
        <fullName evidence="2">Uncharacterized protein</fullName>
    </submittedName>
</protein>
<feature type="region of interest" description="Disordered" evidence="1">
    <location>
        <begin position="1"/>
        <end position="23"/>
    </location>
</feature>
<dbReference type="Proteomes" id="UP001498398">
    <property type="component" value="Unassembled WGS sequence"/>
</dbReference>
<name>A0ABR1IW90_9AGAR</name>
<comment type="caution">
    <text evidence="2">The sequence shown here is derived from an EMBL/GenBank/DDBJ whole genome shotgun (WGS) entry which is preliminary data.</text>
</comment>